<keyword evidence="3" id="KW-1185">Reference proteome</keyword>
<evidence type="ECO:0000313" key="3">
    <source>
        <dbReference type="Proteomes" id="UP000318801"/>
    </source>
</evidence>
<accession>A0A506UIH6</accession>
<proteinExistence type="predicted"/>
<feature type="transmembrane region" description="Helical" evidence="1">
    <location>
        <begin position="239"/>
        <end position="259"/>
    </location>
</feature>
<gene>
    <name evidence="2" type="ORF">FJU08_00565</name>
</gene>
<reference evidence="2 3" key="1">
    <citation type="submission" date="2019-06" db="EMBL/GenBank/DDBJ databases">
        <authorList>
            <person name="Li M."/>
        </authorList>
    </citation>
    <scope>NUCLEOTIDE SEQUENCE [LARGE SCALE GENOMIC DNA]</scope>
    <source>
        <strain evidence="2 3">BGMRC2036</strain>
    </source>
</reference>
<keyword evidence="1" id="KW-0812">Transmembrane</keyword>
<dbReference type="RefSeq" id="WP_141147033.1">
    <property type="nucleotide sequence ID" value="NZ_VHLG01000001.1"/>
</dbReference>
<sequence length="282" mass="30631">MPATTPPKSGLPRFFLRRTGAFIIDSLIYSVLFTFLVGAVGFLLPALQPALGTSFLNSRTCSSTDVPAIAGDIESLWPDAGGDGLKAQRCIVDSVFMAKKYYVVVTETRKGGDGTDETRSVSIQTDAAGTPIFPPPFADRLTSLLDIAFLPLYFAVATGLFGWTPGKRVLSLIVTRQPYEKHPESIGFAVSVKREYLKFWPICVFAVIQFVLSGAAPEIHSIAEAVAMLDVIATPSRALGLSLLSGSATILVLFVWWVFPLTLWRGRMYHDAMCGSFVVARN</sequence>
<organism evidence="2 3">
    <name type="scientific">Martelella alba</name>
    <dbReference type="NCBI Taxonomy" id="2590451"/>
    <lineage>
        <taxon>Bacteria</taxon>
        <taxon>Pseudomonadati</taxon>
        <taxon>Pseudomonadota</taxon>
        <taxon>Alphaproteobacteria</taxon>
        <taxon>Hyphomicrobiales</taxon>
        <taxon>Aurantimonadaceae</taxon>
        <taxon>Martelella</taxon>
    </lineage>
</organism>
<evidence type="ECO:0000256" key="1">
    <source>
        <dbReference type="SAM" id="Phobius"/>
    </source>
</evidence>
<dbReference type="AlphaFoldDB" id="A0A506UIH6"/>
<feature type="transmembrane region" description="Helical" evidence="1">
    <location>
        <begin position="21"/>
        <end position="44"/>
    </location>
</feature>
<comment type="caution">
    <text evidence="2">The sequence shown here is derived from an EMBL/GenBank/DDBJ whole genome shotgun (WGS) entry which is preliminary data.</text>
</comment>
<dbReference type="EMBL" id="VHLG01000001">
    <property type="protein sequence ID" value="TPW33098.1"/>
    <property type="molecule type" value="Genomic_DNA"/>
</dbReference>
<evidence type="ECO:0000313" key="2">
    <source>
        <dbReference type="EMBL" id="TPW33098.1"/>
    </source>
</evidence>
<protein>
    <submittedName>
        <fullName evidence="2">Uncharacterized protein</fullName>
    </submittedName>
</protein>
<name>A0A506UIH6_9HYPH</name>
<dbReference type="Proteomes" id="UP000318801">
    <property type="component" value="Unassembled WGS sequence"/>
</dbReference>
<keyword evidence="1" id="KW-1133">Transmembrane helix</keyword>
<keyword evidence="1" id="KW-0472">Membrane</keyword>
<dbReference type="OrthoDB" id="7914031at2"/>
<feature type="transmembrane region" description="Helical" evidence="1">
    <location>
        <begin position="144"/>
        <end position="163"/>
    </location>
</feature>
<feature type="transmembrane region" description="Helical" evidence="1">
    <location>
        <begin position="199"/>
        <end position="219"/>
    </location>
</feature>